<sequence length="135" mass="15276">MFDNLKESWFISKVETVIQTEINSLPLMFRNHTEGLAHAIVLKQYQVRCFVFSKMDGTRLNPKIAAVESVLTFIGLYGGQGQILVNAQDCLGALKIIIVQLLKHLEMESTTAYEDGYIEMFIAPLLRRALPELDT</sequence>
<dbReference type="RefSeq" id="WP_064557024.1">
    <property type="nucleotide sequence ID" value="NZ_LXER01000006.1"/>
</dbReference>
<comment type="caution">
    <text evidence="1">The sequence shown here is derived from an EMBL/GenBank/DDBJ whole genome shotgun (WGS) entry which is preliminary data.</text>
</comment>
<gene>
    <name evidence="1" type="ORF">M975_0379</name>
</gene>
<dbReference type="OrthoDB" id="9842876at2"/>
<proteinExistence type="predicted"/>
<dbReference type="Proteomes" id="UP000078410">
    <property type="component" value="Unassembled WGS sequence"/>
</dbReference>
<dbReference type="EMBL" id="LXER01000006">
    <property type="protein sequence ID" value="OAT33844.1"/>
    <property type="molecule type" value="Genomic_DNA"/>
</dbReference>
<evidence type="ECO:0000313" key="1">
    <source>
        <dbReference type="EMBL" id="OAT33844.1"/>
    </source>
</evidence>
<protein>
    <submittedName>
        <fullName evidence="1">Tryptophan halogenase</fullName>
    </submittedName>
</protein>
<dbReference type="AlphaFoldDB" id="A0A1B7IV43"/>
<dbReference type="PATRIC" id="fig|1354251.4.peg.389"/>
<reference evidence="1 2" key="1">
    <citation type="submission" date="2016-04" db="EMBL/GenBank/DDBJ databases">
        <title>ATOL: Assembling a taxonomically balanced genome-scale reconstruction of the evolutionary history of the Enterobacteriaceae.</title>
        <authorList>
            <person name="Plunkett G.III."/>
            <person name="Neeno-Eckwall E.C."/>
            <person name="Glasner J.D."/>
            <person name="Perna N.T."/>
        </authorList>
    </citation>
    <scope>NUCLEOTIDE SEQUENCE [LARGE SCALE GENOMIC DNA]</scope>
    <source>
        <strain evidence="1 2">ATCC 51605</strain>
    </source>
</reference>
<organism evidence="1 2">
    <name type="scientific">Buttiauxella brennerae ATCC 51605</name>
    <dbReference type="NCBI Taxonomy" id="1354251"/>
    <lineage>
        <taxon>Bacteria</taxon>
        <taxon>Pseudomonadati</taxon>
        <taxon>Pseudomonadota</taxon>
        <taxon>Gammaproteobacteria</taxon>
        <taxon>Enterobacterales</taxon>
        <taxon>Enterobacteriaceae</taxon>
        <taxon>Buttiauxella</taxon>
    </lineage>
</organism>
<evidence type="ECO:0000313" key="2">
    <source>
        <dbReference type="Proteomes" id="UP000078410"/>
    </source>
</evidence>
<name>A0A1B7IV43_9ENTR</name>
<keyword evidence="2" id="KW-1185">Reference proteome</keyword>
<accession>A0A1B7IV43</accession>